<accession>A0A438KIR1</accession>
<dbReference type="AlphaFoldDB" id="A0A438KIR1"/>
<evidence type="ECO:0000313" key="3">
    <source>
        <dbReference type="Proteomes" id="UP000288805"/>
    </source>
</evidence>
<evidence type="ECO:0000313" key="2">
    <source>
        <dbReference type="EMBL" id="RVX21082.1"/>
    </source>
</evidence>
<sequence>MHYLFCGNQTVDSSKGRKERKQGKKGRSAKFVPSARSSEGPPDVGALSI</sequence>
<feature type="region of interest" description="Disordered" evidence="1">
    <location>
        <begin position="1"/>
        <end position="49"/>
    </location>
</feature>
<dbReference type="EMBL" id="QGNW01000005">
    <property type="protein sequence ID" value="RVX21082.1"/>
    <property type="molecule type" value="Genomic_DNA"/>
</dbReference>
<reference evidence="2 3" key="1">
    <citation type="journal article" date="2018" name="PLoS Genet.">
        <title>Population sequencing reveals clonal diversity and ancestral inbreeding in the grapevine cultivar Chardonnay.</title>
        <authorList>
            <person name="Roach M.J."/>
            <person name="Johnson D.L."/>
            <person name="Bohlmann J."/>
            <person name="van Vuuren H.J."/>
            <person name="Jones S.J."/>
            <person name="Pretorius I.S."/>
            <person name="Schmidt S.A."/>
            <person name="Borneman A.R."/>
        </authorList>
    </citation>
    <scope>NUCLEOTIDE SEQUENCE [LARGE SCALE GENOMIC DNA]</scope>
    <source>
        <strain evidence="3">cv. Chardonnay</strain>
        <tissue evidence="2">Leaf</tissue>
    </source>
</reference>
<comment type="caution">
    <text evidence="2">The sequence shown here is derived from an EMBL/GenBank/DDBJ whole genome shotgun (WGS) entry which is preliminary data.</text>
</comment>
<name>A0A438KIR1_VITVI</name>
<proteinExistence type="predicted"/>
<dbReference type="Proteomes" id="UP000288805">
    <property type="component" value="Unassembled WGS sequence"/>
</dbReference>
<protein>
    <submittedName>
        <fullName evidence="2">Uncharacterized protein</fullName>
    </submittedName>
</protein>
<feature type="compositionally biased region" description="Basic residues" evidence="1">
    <location>
        <begin position="17"/>
        <end position="28"/>
    </location>
</feature>
<gene>
    <name evidence="2" type="ORF">CK203_001714</name>
</gene>
<organism evidence="2 3">
    <name type="scientific">Vitis vinifera</name>
    <name type="common">Grape</name>
    <dbReference type="NCBI Taxonomy" id="29760"/>
    <lineage>
        <taxon>Eukaryota</taxon>
        <taxon>Viridiplantae</taxon>
        <taxon>Streptophyta</taxon>
        <taxon>Embryophyta</taxon>
        <taxon>Tracheophyta</taxon>
        <taxon>Spermatophyta</taxon>
        <taxon>Magnoliopsida</taxon>
        <taxon>eudicotyledons</taxon>
        <taxon>Gunneridae</taxon>
        <taxon>Pentapetalae</taxon>
        <taxon>rosids</taxon>
        <taxon>Vitales</taxon>
        <taxon>Vitaceae</taxon>
        <taxon>Viteae</taxon>
        <taxon>Vitis</taxon>
    </lineage>
</organism>
<evidence type="ECO:0000256" key="1">
    <source>
        <dbReference type="SAM" id="MobiDB-lite"/>
    </source>
</evidence>